<dbReference type="PANTHER" id="PTHR11530">
    <property type="entry name" value="D-AMINO ACID OXIDASE"/>
    <property type="match status" value="1"/>
</dbReference>
<dbReference type="AlphaFoldDB" id="A0A210R3N7"/>
<dbReference type="FunFam" id="3.30.9.10:FF:000004">
    <property type="entry name" value="D-amino-acid oxidase"/>
    <property type="match status" value="1"/>
</dbReference>
<keyword evidence="7 9" id="KW-0274">FAD</keyword>
<dbReference type="Pfam" id="PF01266">
    <property type="entry name" value="DAO"/>
    <property type="match status" value="2"/>
</dbReference>
<dbReference type="GO" id="GO:0019478">
    <property type="term" value="P:D-amino acid catabolic process"/>
    <property type="evidence" value="ECO:0007669"/>
    <property type="project" value="TreeGrafter"/>
</dbReference>
<gene>
    <name evidence="11" type="ORF">KP79_PYT08920</name>
</gene>
<feature type="binding site" evidence="9">
    <location>
        <position position="202"/>
    </location>
    <ligand>
        <name>D-dopa</name>
        <dbReference type="ChEBI" id="CHEBI:149689"/>
    </ligand>
</feature>
<dbReference type="InterPro" id="IPR006181">
    <property type="entry name" value="D-amino_acid_oxidase_CS"/>
</dbReference>
<feature type="domain" description="FAD dependent oxidoreductase" evidence="10">
    <location>
        <begin position="128"/>
        <end position="303"/>
    </location>
</feature>
<comment type="cofactor">
    <cofactor evidence="1 9">
        <name>FAD</name>
        <dbReference type="ChEBI" id="CHEBI:57692"/>
    </cofactor>
</comment>
<dbReference type="SUPFAM" id="SSF54373">
    <property type="entry name" value="FAD-linked reductases, C-terminal domain"/>
    <property type="match status" value="1"/>
</dbReference>
<keyword evidence="8" id="KW-0560">Oxidoreductase</keyword>
<evidence type="ECO:0000256" key="5">
    <source>
        <dbReference type="ARBA" id="ARBA00022490"/>
    </source>
</evidence>
<evidence type="ECO:0000256" key="7">
    <source>
        <dbReference type="ARBA" id="ARBA00022827"/>
    </source>
</evidence>
<dbReference type="PANTHER" id="PTHR11530:SF11">
    <property type="entry name" value="D-ASPARTATE OXIDASE"/>
    <property type="match status" value="1"/>
</dbReference>
<keyword evidence="5" id="KW-0963">Cytoplasm</keyword>
<accession>A0A210R3N7</accession>
<evidence type="ECO:0000256" key="9">
    <source>
        <dbReference type="PIRSR" id="PIRSR000189-1"/>
    </source>
</evidence>
<evidence type="ECO:0000256" key="8">
    <source>
        <dbReference type="ARBA" id="ARBA00023002"/>
    </source>
</evidence>
<evidence type="ECO:0000256" key="1">
    <source>
        <dbReference type="ARBA" id="ARBA00001974"/>
    </source>
</evidence>
<dbReference type="PROSITE" id="PS00677">
    <property type="entry name" value="DAO"/>
    <property type="match status" value="1"/>
</dbReference>
<dbReference type="GO" id="GO:0005782">
    <property type="term" value="C:peroxisomal matrix"/>
    <property type="evidence" value="ECO:0007669"/>
    <property type="project" value="UniProtKB-SubCell"/>
</dbReference>
<evidence type="ECO:0000256" key="2">
    <source>
        <dbReference type="ARBA" id="ARBA00004253"/>
    </source>
</evidence>
<dbReference type="OrthoDB" id="2015447at2759"/>
<dbReference type="PIRSF" id="PIRSF000189">
    <property type="entry name" value="D-aa_oxidase"/>
    <property type="match status" value="1"/>
</dbReference>
<keyword evidence="6" id="KW-0285">Flavoprotein</keyword>
<comment type="caution">
    <text evidence="11">The sequence shown here is derived from an EMBL/GenBank/DDBJ whole genome shotgun (WGS) entry which is preliminary data.</text>
</comment>
<dbReference type="GO" id="GO:0071949">
    <property type="term" value="F:FAD binding"/>
    <property type="evidence" value="ECO:0007669"/>
    <property type="project" value="InterPro"/>
</dbReference>
<feature type="binding site" evidence="9">
    <location>
        <position position="157"/>
    </location>
    <ligand>
        <name>FAD</name>
        <dbReference type="ChEBI" id="CHEBI:57692"/>
    </ligand>
</feature>
<name>A0A210R3N7_MIZYE</name>
<dbReference type="GO" id="GO:0003884">
    <property type="term" value="F:D-amino-acid oxidase activity"/>
    <property type="evidence" value="ECO:0007669"/>
    <property type="project" value="InterPro"/>
</dbReference>
<protein>
    <submittedName>
        <fullName evidence="11">D-amino-acid oxidase</fullName>
    </submittedName>
</protein>
<keyword evidence="12" id="KW-1185">Reference proteome</keyword>
<dbReference type="Gene3D" id="3.30.9.10">
    <property type="entry name" value="D-Amino Acid Oxidase, subunit A, domain 2"/>
    <property type="match status" value="1"/>
</dbReference>
<comment type="subcellular location">
    <subcellularLocation>
        <location evidence="3">Cytoplasm</location>
        <location evidence="3">Cytosol</location>
    </subcellularLocation>
    <subcellularLocation>
        <location evidence="2">Peroxisome matrix</location>
    </subcellularLocation>
</comment>
<reference evidence="11 12" key="1">
    <citation type="journal article" date="2017" name="Nat. Ecol. Evol.">
        <title>Scallop genome provides insights into evolution of bilaterian karyotype and development.</title>
        <authorList>
            <person name="Wang S."/>
            <person name="Zhang J."/>
            <person name="Jiao W."/>
            <person name="Li J."/>
            <person name="Xun X."/>
            <person name="Sun Y."/>
            <person name="Guo X."/>
            <person name="Huan P."/>
            <person name="Dong B."/>
            <person name="Zhang L."/>
            <person name="Hu X."/>
            <person name="Sun X."/>
            <person name="Wang J."/>
            <person name="Zhao C."/>
            <person name="Wang Y."/>
            <person name="Wang D."/>
            <person name="Huang X."/>
            <person name="Wang R."/>
            <person name="Lv J."/>
            <person name="Li Y."/>
            <person name="Zhang Z."/>
            <person name="Liu B."/>
            <person name="Lu W."/>
            <person name="Hui Y."/>
            <person name="Liang J."/>
            <person name="Zhou Z."/>
            <person name="Hou R."/>
            <person name="Li X."/>
            <person name="Liu Y."/>
            <person name="Li H."/>
            <person name="Ning X."/>
            <person name="Lin Y."/>
            <person name="Zhao L."/>
            <person name="Xing Q."/>
            <person name="Dou J."/>
            <person name="Li Y."/>
            <person name="Mao J."/>
            <person name="Guo H."/>
            <person name="Dou H."/>
            <person name="Li T."/>
            <person name="Mu C."/>
            <person name="Jiang W."/>
            <person name="Fu Q."/>
            <person name="Fu X."/>
            <person name="Miao Y."/>
            <person name="Liu J."/>
            <person name="Yu Q."/>
            <person name="Li R."/>
            <person name="Liao H."/>
            <person name="Li X."/>
            <person name="Kong Y."/>
            <person name="Jiang Z."/>
            <person name="Chourrout D."/>
            <person name="Li R."/>
            <person name="Bao Z."/>
        </authorList>
    </citation>
    <scope>NUCLEOTIDE SEQUENCE [LARGE SCALE GENOMIC DNA]</scope>
    <source>
        <strain evidence="11 12">PY_sf001</strain>
    </source>
</reference>
<dbReference type="STRING" id="6573.A0A210R3N7"/>
<proteinExistence type="inferred from homology"/>
<dbReference type="GO" id="GO:0005829">
    <property type="term" value="C:cytosol"/>
    <property type="evidence" value="ECO:0007669"/>
    <property type="project" value="UniProtKB-SubCell"/>
</dbReference>
<evidence type="ECO:0000313" key="12">
    <source>
        <dbReference type="Proteomes" id="UP000242188"/>
    </source>
</evidence>
<evidence type="ECO:0000256" key="6">
    <source>
        <dbReference type="ARBA" id="ARBA00022630"/>
    </source>
</evidence>
<sequence>MAPHKVCVVGAGVSGLSTAVSIQRELSSNVLVTIVADRFSPDTTSDGSGGFWGPHLVNPEQAKDINKWGNETFDYIFDLFRSQHGAEVGAQLISGYCFGDEDSPFVDKCFGVRRLTEKESAIHPDNRFQANGGIIQKRKISSLDELTSHYDVVVNCTGLESYHLIGDHDLRPVRGQVFRVHAPWIKHFYIDIDPSNPDNEIYVLPGARDVVLGGTSQVGDWNTQVNGADRDSIWNGCCKLLPSLKNAKILDEWVGLRPQRTKIRVELERRQISKERMSVIVHNYGHGGSGVTLHWGCAQEATRLVTHALQHLVPKSSL</sequence>
<organism evidence="11 12">
    <name type="scientific">Mizuhopecten yessoensis</name>
    <name type="common">Japanese scallop</name>
    <name type="synonym">Patinopecten yessoensis</name>
    <dbReference type="NCBI Taxonomy" id="6573"/>
    <lineage>
        <taxon>Eukaryota</taxon>
        <taxon>Metazoa</taxon>
        <taxon>Spiralia</taxon>
        <taxon>Lophotrochozoa</taxon>
        <taxon>Mollusca</taxon>
        <taxon>Bivalvia</taxon>
        <taxon>Autobranchia</taxon>
        <taxon>Pteriomorphia</taxon>
        <taxon>Pectinida</taxon>
        <taxon>Pectinoidea</taxon>
        <taxon>Pectinidae</taxon>
        <taxon>Mizuhopecten</taxon>
    </lineage>
</organism>
<evidence type="ECO:0000313" key="11">
    <source>
        <dbReference type="EMBL" id="OWF55683.1"/>
    </source>
</evidence>
<evidence type="ECO:0000259" key="10">
    <source>
        <dbReference type="Pfam" id="PF01266"/>
    </source>
</evidence>
<feature type="binding site" evidence="9">
    <location>
        <position position="288"/>
    </location>
    <ligand>
        <name>D-dopa</name>
        <dbReference type="ChEBI" id="CHEBI:149689"/>
    </ligand>
</feature>
<dbReference type="Gene3D" id="3.40.50.720">
    <property type="entry name" value="NAD(P)-binding Rossmann-like Domain"/>
    <property type="match status" value="1"/>
</dbReference>
<feature type="binding site" evidence="9">
    <location>
        <position position="257"/>
    </location>
    <ligand>
        <name>D-dopa</name>
        <dbReference type="ChEBI" id="CHEBI:149689"/>
    </ligand>
</feature>
<dbReference type="SUPFAM" id="SSF51971">
    <property type="entry name" value="Nucleotide-binding domain"/>
    <property type="match status" value="1"/>
</dbReference>
<evidence type="ECO:0000256" key="3">
    <source>
        <dbReference type="ARBA" id="ARBA00004514"/>
    </source>
</evidence>
<dbReference type="EMBL" id="NEDP02000532">
    <property type="protein sequence ID" value="OWF55683.1"/>
    <property type="molecule type" value="Genomic_DNA"/>
</dbReference>
<dbReference type="Proteomes" id="UP000242188">
    <property type="component" value="Unassembled WGS sequence"/>
</dbReference>
<evidence type="ECO:0000256" key="4">
    <source>
        <dbReference type="ARBA" id="ARBA00006730"/>
    </source>
</evidence>
<comment type="similarity">
    <text evidence="4">Belongs to the DAMOX/DASOX family.</text>
</comment>
<feature type="binding site" evidence="9">
    <location>
        <begin position="37"/>
        <end position="38"/>
    </location>
    <ligand>
        <name>FAD</name>
        <dbReference type="ChEBI" id="CHEBI:57692"/>
    </ligand>
</feature>
<feature type="domain" description="FAD dependent oxidoreductase" evidence="10">
    <location>
        <begin position="5"/>
        <end position="91"/>
    </location>
</feature>
<feature type="binding site" evidence="9">
    <location>
        <begin position="287"/>
        <end position="292"/>
    </location>
    <ligand>
        <name>FAD</name>
        <dbReference type="ChEBI" id="CHEBI:57692"/>
    </ligand>
</feature>
<feature type="binding site" evidence="9">
    <location>
        <begin position="44"/>
        <end position="45"/>
    </location>
    <ligand>
        <name>FAD</name>
        <dbReference type="ChEBI" id="CHEBI:57692"/>
    </ligand>
</feature>
<dbReference type="InterPro" id="IPR023209">
    <property type="entry name" value="DAO"/>
</dbReference>
<dbReference type="InterPro" id="IPR006076">
    <property type="entry name" value="FAD-dep_OxRdtase"/>
</dbReference>